<dbReference type="GO" id="GO:0016627">
    <property type="term" value="F:oxidoreductase activity, acting on the CH-CH group of donors"/>
    <property type="evidence" value="ECO:0007669"/>
    <property type="project" value="InterPro"/>
</dbReference>
<reference evidence="9 10" key="1">
    <citation type="journal article" date="2016" name="Antonie Van Leeuwenhoek">
        <title>Nocardia donostiensis sp. nov., isolated from human respiratory specimens.</title>
        <authorList>
            <person name="Ercibengoa M."/>
            <person name="Bell M."/>
            <person name="Marimon J.M."/>
            <person name="Humrighouse B."/>
            <person name="Klenk H.P."/>
            <person name="Potter G."/>
            <person name="Perez-Trallero E."/>
        </authorList>
    </citation>
    <scope>NUCLEOTIDE SEQUENCE [LARGE SCALE GENOMIC DNA]</scope>
    <source>
        <strain evidence="9 10">X1655</strain>
    </source>
</reference>
<dbReference type="GO" id="GO:0005886">
    <property type="term" value="C:plasma membrane"/>
    <property type="evidence" value="ECO:0007669"/>
    <property type="project" value="TreeGrafter"/>
</dbReference>
<dbReference type="Gene3D" id="1.20.140.10">
    <property type="entry name" value="Butyryl-CoA Dehydrogenase, subunit A, domain 3"/>
    <property type="match status" value="2"/>
</dbReference>
<dbReference type="InterPro" id="IPR009100">
    <property type="entry name" value="AcylCoA_DH/oxidase_NM_dom_sf"/>
</dbReference>
<dbReference type="OrthoDB" id="2431337at2"/>
<dbReference type="STRING" id="1538463.B0T36_23235"/>
<evidence type="ECO:0000259" key="6">
    <source>
        <dbReference type="Pfam" id="PF00441"/>
    </source>
</evidence>
<dbReference type="EMBL" id="MUMY01000021">
    <property type="protein sequence ID" value="ONM46684.1"/>
    <property type="molecule type" value="Genomic_DNA"/>
</dbReference>
<dbReference type="InterPro" id="IPR006091">
    <property type="entry name" value="Acyl-CoA_Oxase/DH_mid-dom"/>
</dbReference>
<dbReference type="Gene3D" id="2.40.110.10">
    <property type="entry name" value="Butyryl-CoA Dehydrogenase, subunit A, domain 2"/>
    <property type="match status" value="1"/>
</dbReference>
<dbReference type="Pfam" id="PF02771">
    <property type="entry name" value="Acyl-CoA_dh_N"/>
    <property type="match status" value="2"/>
</dbReference>
<evidence type="ECO:0000259" key="7">
    <source>
        <dbReference type="Pfam" id="PF02770"/>
    </source>
</evidence>
<dbReference type="SUPFAM" id="SSF47203">
    <property type="entry name" value="Acyl-CoA dehydrogenase C-terminal domain-like"/>
    <property type="match status" value="2"/>
</dbReference>
<dbReference type="PANTHER" id="PTHR43292">
    <property type="entry name" value="ACYL-COA DEHYDROGENASE"/>
    <property type="match status" value="1"/>
</dbReference>
<dbReference type="PANTHER" id="PTHR43292:SF4">
    <property type="entry name" value="ACYL-COA DEHYDROGENASE FADE34"/>
    <property type="match status" value="1"/>
</dbReference>
<evidence type="ECO:0000313" key="9">
    <source>
        <dbReference type="EMBL" id="ONM46684.1"/>
    </source>
</evidence>
<comment type="similarity">
    <text evidence="2">Belongs to the acyl-CoA dehydrogenase family.</text>
</comment>
<dbReference type="SUPFAM" id="SSF56645">
    <property type="entry name" value="Acyl-CoA dehydrogenase NM domain-like"/>
    <property type="match status" value="2"/>
</dbReference>
<dbReference type="Proteomes" id="UP000188836">
    <property type="component" value="Unassembled WGS sequence"/>
</dbReference>
<dbReference type="FunFam" id="2.40.110.10:FF:000011">
    <property type="entry name" value="Acyl-CoA dehydrogenase FadE34"/>
    <property type="match status" value="1"/>
</dbReference>
<evidence type="ECO:0000256" key="2">
    <source>
        <dbReference type="ARBA" id="ARBA00009347"/>
    </source>
</evidence>
<accession>A0A1W0AR98</accession>
<dbReference type="Pfam" id="PF00441">
    <property type="entry name" value="Acyl-CoA_dh_1"/>
    <property type="match status" value="2"/>
</dbReference>
<evidence type="ECO:0000256" key="3">
    <source>
        <dbReference type="ARBA" id="ARBA00022630"/>
    </source>
</evidence>
<comment type="caution">
    <text evidence="9">The sequence shown here is derived from an EMBL/GenBank/DDBJ whole genome shotgun (WGS) entry which is preliminary data.</text>
</comment>
<evidence type="ECO:0000256" key="1">
    <source>
        <dbReference type="ARBA" id="ARBA00001974"/>
    </source>
</evidence>
<dbReference type="InterPro" id="IPR013786">
    <property type="entry name" value="AcylCoA_DH/ox_N"/>
</dbReference>
<dbReference type="InterPro" id="IPR046373">
    <property type="entry name" value="Acyl-CoA_Oxase/DH_mid-dom_sf"/>
</dbReference>
<keyword evidence="4" id="KW-0274">FAD</keyword>
<keyword evidence="3" id="KW-0285">Flavoprotein</keyword>
<sequence>MARTGYELGLGVSEDHLALADAVRGFVERTITSDIVRAAVETTTAGKPVPYWDALVGQDLLGLHIAEEHGGQGAGLMTLAVALEPLGRGLHTGPFVPTVLASAVLGAAGGPFARAQLPGLADGSRTGAVALQSNLTGVLRDGLLVVDGTADGVLGAVSADVLIAPVVVDGAQRWVAFDNADITATEQDGIDVLRGSARLRADAVEVAPDRVLEVSAARVRSAAAVVLGAEAVGVMSWCVSTAAEYAKTRVQFGRPIGQFQGVKHKCAYMGIALEKARAVLWDAAGALDRDDDTADYAAAIAALIVPDVAVQVAQDCIQVHGGIGFTWEHDAHLYYRRALALRGLLGPRDERADAVAEYALSGLSLPSELELPAEAEQIRAAVRAELAEIAKLGEDDQLVALGDGGWNLPHLPRPYGRSASPLEQVVIAQEIKASGIPMPQLLMGTWAVAAIVGHGDERQKQELVVPTLRGEVVWCQLFSEPGAGSDLASLTTKATKVEGGWRVSGQKIWTTVAQFAEWAMLIARTSPDKPKHEGITYFVLDMSSPGITVRPLREMTGSALFNEVFLDDVFIPDENVVGAVDDGWHVARTTLAGERVALSQKMEAYATDADLLRFAIGRQLSPVARYQVGELIAESRAVDVIGARVVLKQLSGIDVSTTSSVGKLLGMALGQAISEFVVAQLGIAGVVSVPGERSNHAMEQLIAGRATTIYGGTTEVQLNVIGERMLGLPRDATVNG</sequence>
<gene>
    <name evidence="9" type="ORF">B0T46_21645</name>
</gene>
<proteinExistence type="inferred from homology"/>
<feature type="domain" description="Acyl-CoA dehydrogenase/oxidase N-terminal" evidence="8">
    <location>
        <begin position="377"/>
        <end position="471"/>
    </location>
</feature>
<feature type="domain" description="Acyl-CoA dehydrogenase/oxidase C-terminal" evidence="6">
    <location>
        <begin position="581"/>
        <end position="726"/>
    </location>
</feature>
<dbReference type="InterPro" id="IPR036250">
    <property type="entry name" value="AcylCo_DH-like_C"/>
</dbReference>
<dbReference type="GO" id="GO:0050660">
    <property type="term" value="F:flavin adenine dinucleotide binding"/>
    <property type="evidence" value="ECO:0007669"/>
    <property type="project" value="InterPro"/>
</dbReference>
<dbReference type="AlphaFoldDB" id="A0A1W0AR98"/>
<dbReference type="InterPro" id="IPR009075">
    <property type="entry name" value="AcylCo_DH/oxidase_C"/>
</dbReference>
<evidence type="ECO:0000256" key="5">
    <source>
        <dbReference type="ARBA" id="ARBA00023002"/>
    </source>
</evidence>
<evidence type="ECO:0000256" key="4">
    <source>
        <dbReference type="ARBA" id="ARBA00022827"/>
    </source>
</evidence>
<dbReference type="Pfam" id="PF02770">
    <property type="entry name" value="Acyl-CoA_dh_M"/>
    <property type="match status" value="1"/>
</dbReference>
<evidence type="ECO:0000259" key="8">
    <source>
        <dbReference type="Pfam" id="PF02771"/>
    </source>
</evidence>
<keyword evidence="10" id="KW-1185">Reference proteome</keyword>
<dbReference type="InterPro" id="IPR052161">
    <property type="entry name" value="Mycobact_Acyl-CoA_DH"/>
</dbReference>
<feature type="domain" description="Acyl-CoA dehydrogenase/oxidase C-terminal" evidence="6">
    <location>
        <begin position="225"/>
        <end position="357"/>
    </location>
</feature>
<feature type="domain" description="Acyl-CoA dehydrogenase/oxidase N-terminal" evidence="8">
    <location>
        <begin position="13"/>
        <end position="123"/>
    </location>
</feature>
<dbReference type="RefSeq" id="WP_077120334.1">
    <property type="nucleotide sequence ID" value="NZ_LOKT01000020.1"/>
</dbReference>
<organism evidence="9 10">
    <name type="scientific">Nocardia donostiensis</name>
    <dbReference type="NCBI Taxonomy" id="1538463"/>
    <lineage>
        <taxon>Bacteria</taxon>
        <taxon>Bacillati</taxon>
        <taxon>Actinomycetota</taxon>
        <taxon>Actinomycetes</taxon>
        <taxon>Mycobacteriales</taxon>
        <taxon>Nocardiaceae</taxon>
        <taxon>Nocardia</taxon>
    </lineage>
</organism>
<comment type="cofactor">
    <cofactor evidence="1">
        <name>FAD</name>
        <dbReference type="ChEBI" id="CHEBI:57692"/>
    </cofactor>
</comment>
<feature type="domain" description="Acyl-CoA oxidase/dehydrogenase middle" evidence="7">
    <location>
        <begin position="475"/>
        <end position="569"/>
    </location>
</feature>
<protein>
    <submittedName>
        <fullName evidence="9">Acyl-CoA dehydrogenase</fullName>
    </submittedName>
</protein>
<dbReference type="InterPro" id="IPR037069">
    <property type="entry name" value="AcylCoA_DH/ox_N_sf"/>
</dbReference>
<keyword evidence="5" id="KW-0560">Oxidoreductase</keyword>
<evidence type="ECO:0000313" key="10">
    <source>
        <dbReference type="Proteomes" id="UP000188836"/>
    </source>
</evidence>
<dbReference type="Gene3D" id="1.10.540.10">
    <property type="entry name" value="Acyl-CoA dehydrogenase/oxidase, N-terminal domain"/>
    <property type="match status" value="2"/>
</dbReference>
<name>A0A1W0AR98_9NOCA</name>